<proteinExistence type="predicted"/>
<reference evidence="1 2" key="1">
    <citation type="submission" date="2012-12" db="EMBL/GenBank/DDBJ databases">
        <title>Genome assembly of Fulvivirga imtechensis AK7.</title>
        <authorList>
            <person name="Nupur N."/>
            <person name="Khatri I."/>
            <person name="Kumar R."/>
            <person name="Subramanian S."/>
            <person name="Pinnaka A."/>
        </authorList>
    </citation>
    <scope>NUCLEOTIDE SEQUENCE [LARGE SCALE GENOMIC DNA]</scope>
    <source>
        <strain evidence="1 2">AK7</strain>
    </source>
</reference>
<dbReference type="EMBL" id="AMZN01000050">
    <property type="protein sequence ID" value="ELR70689.1"/>
    <property type="molecule type" value="Genomic_DNA"/>
</dbReference>
<comment type="caution">
    <text evidence="1">The sequence shown here is derived from an EMBL/GenBank/DDBJ whole genome shotgun (WGS) entry which is preliminary data.</text>
</comment>
<keyword evidence="2" id="KW-1185">Reference proteome</keyword>
<evidence type="ECO:0000313" key="1">
    <source>
        <dbReference type="EMBL" id="ELR70689.1"/>
    </source>
</evidence>
<accession>L8JT75</accession>
<evidence type="ECO:0000313" key="2">
    <source>
        <dbReference type="Proteomes" id="UP000011135"/>
    </source>
</evidence>
<protein>
    <submittedName>
        <fullName evidence="1">Uncharacterized protein</fullName>
    </submittedName>
</protein>
<organism evidence="1 2">
    <name type="scientific">Fulvivirga imtechensis AK7</name>
    <dbReference type="NCBI Taxonomy" id="1237149"/>
    <lineage>
        <taxon>Bacteria</taxon>
        <taxon>Pseudomonadati</taxon>
        <taxon>Bacteroidota</taxon>
        <taxon>Cytophagia</taxon>
        <taxon>Cytophagales</taxon>
        <taxon>Fulvivirgaceae</taxon>
        <taxon>Fulvivirga</taxon>
    </lineage>
</organism>
<dbReference type="AlphaFoldDB" id="L8JT75"/>
<sequence>MLCFFEKGQVILKIPFMGGFLNDAYPETLFCPATVHKIL</sequence>
<dbReference type="Proteomes" id="UP000011135">
    <property type="component" value="Unassembled WGS sequence"/>
</dbReference>
<name>L8JT75_9BACT</name>
<gene>
    <name evidence="1" type="ORF">C900_03462</name>
</gene>